<dbReference type="PRINTS" id="PR00069">
    <property type="entry name" value="ALDKETRDTASE"/>
</dbReference>
<name>A0A9W8YZT1_9PEZI</name>
<feature type="domain" description="NADP-dependent oxidoreductase" evidence="2">
    <location>
        <begin position="7"/>
        <end position="310"/>
    </location>
</feature>
<dbReference type="CDD" id="cd19075">
    <property type="entry name" value="AKR_AKR7A1-5"/>
    <property type="match status" value="1"/>
</dbReference>
<evidence type="ECO:0000256" key="1">
    <source>
        <dbReference type="ARBA" id="ARBA00023002"/>
    </source>
</evidence>
<dbReference type="Proteomes" id="UP001140453">
    <property type="component" value="Unassembled WGS sequence"/>
</dbReference>
<dbReference type="SUPFAM" id="SSF51430">
    <property type="entry name" value="NAD(P)-linked oxidoreductase"/>
    <property type="match status" value="1"/>
</dbReference>
<dbReference type="Pfam" id="PF00248">
    <property type="entry name" value="Aldo_ket_red"/>
    <property type="match status" value="1"/>
</dbReference>
<dbReference type="OrthoDB" id="48988at2759"/>
<reference evidence="3" key="1">
    <citation type="submission" date="2022-10" db="EMBL/GenBank/DDBJ databases">
        <title>Tapping the CABI collections for fungal endophytes: first genome assemblies for Collariella, Neodidymelliopsis, Ascochyta clinopodiicola, Didymella pomorum, Didymosphaeria variabile, Neocosmospora piperis and Neocucurbitaria cava.</title>
        <authorList>
            <person name="Hill R."/>
        </authorList>
    </citation>
    <scope>NUCLEOTIDE SEQUENCE</scope>
    <source>
        <strain evidence="3">IMI 355082</strain>
    </source>
</reference>
<dbReference type="InterPro" id="IPR036812">
    <property type="entry name" value="NAD(P)_OxRdtase_dom_sf"/>
</dbReference>
<dbReference type="InterPro" id="IPR020471">
    <property type="entry name" value="AKR"/>
</dbReference>
<dbReference type="PANTHER" id="PTHR43364:SF4">
    <property type="entry name" value="NAD(P)-LINKED OXIDOREDUCTASE SUPERFAMILY PROTEIN"/>
    <property type="match status" value="1"/>
</dbReference>
<dbReference type="Gene3D" id="3.20.20.100">
    <property type="entry name" value="NADP-dependent oxidoreductase domain"/>
    <property type="match status" value="1"/>
</dbReference>
<accession>A0A9W8YZT1</accession>
<evidence type="ECO:0000259" key="2">
    <source>
        <dbReference type="Pfam" id="PF00248"/>
    </source>
</evidence>
<protein>
    <recommendedName>
        <fullName evidence="2">NADP-dependent oxidoreductase domain-containing protein</fullName>
    </recommendedName>
</protein>
<evidence type="ECO:0000313" key="3">
    <source>
        <dbReference type="EMBL" id="KAJ4394801.1"/>
    </source>
</evidence>
<dbReference type="PANTHER" id="PTHR43364">
    <property type="entry name" value="NADH-SPECIFIC METHYLGLYOXAL REDUCTASE-RELATED"/>
    <property type="match status" value="1"/>
</dbReference>
<evidence type="ECO:0000313" key="4">
    <source>
        <dbReference type="Proteomes" id="UP001140453"/>
    </source>
</evidence>
<keyword evidence="1" id="KW-0560">Oxidoreductase</keyword>
<dbReference type="GO" id="GO:0016491">
    <property type="term" value="F:oxidoreductase activity"/>
    <property type="evidence" value="ECO:0007669"/>
    <property type="project" value="UniProtKB-KW"/>
</dbReference>
<gene>
    <name evidence="3" type="ORF">N0V93_004021</name>
</gene>
<dbReference type="AlphaFoldDB" id="A0A9W8YZT1"/>
<dbReference type="InterPro" id="IPR023210">
    <property type="entry name" value="NADP_OxRdtase_dom"/>
</dbReference>
<comment type="caution">
    <text evidence="3">The sequence shown here is derived from an EMBL/GenBank/DDBJ whole genome shotgun (WGS) entry which is preliminary data.</text>
</comment>
<organism evidence="3 4">
    <name type="scientific">Gnomoniopsis smithogilvyi</name>
    <dbReference type="NCBI Taxonomy" id="1191159"/>
    <lineage>
        <taxon>Eukaryota</taxon>
        <taxon>Fungi</taxon>
        <taxon>Dikarya</taxon>
        <taxon>Ascomycota</taxon>
        <taxon>Pezizomycotina</taxon>
        <taxon>Sordariomycetes</taxon>
        <taxon>Sordariomycetidae</taxon>
        <taxon>Diaporthales</taxon>
        <taxon>Gnomoniaceae</taxon>
        <taxon>Gnomoniopsis</taxon>
    </lineage>
</organism>
<dbReference type="EMBL" id="JAPEVB010000002">
    <property type="protein sequence ID" value="KAJ4394801.1"/>
    <property type="molecule type" value="Genomic_DNA"/>
</dbReference>
<dbReference type="InterPro" id="IPR050523">
    <property type="entry name" value="AKR_Detox_Biosynth"/>
</dbReference>
<sequence>MAPSVNVILGTASVGDSAASKFVKFDTPEQVNSLLDLFYERGYRHLDTARGYAPGAPGTSEPRLGAVDAGKRFTIDTKASYTGDHPHSKDKIIENVDASVKELKIPQVNVYYLHMPDRSTPLEEAIAGMHEAHKAGKIKQFGVSNHTPDEIEEIVKISEEKGYIKPTVYQGQYNAIVRGGEKDLFPVLRKHNSAFYGYSPAGGGFFAGNHKGSNTRFDRSLRVGEIYSEYYGNPKLEEAFQRASAAGDKHGISGHAAALRWTAYHSILDSKFGDAIILGASTVEQLKQNLDILDQGPLPEEVAAAVEAVYSYVGDGEIKPYF</sequence>
<proteinExistence type="predicted"/>
<keyword evidence="4" id="KW-1185">Reference proteome</keyword>